<dbReference type="EMBL" id="GL983126">
    <property type="protein sequence ID" value="EGR34414.1"/>
    <property type="molecule type" value="Genomic_DNA"/>
</dbReference>
<dbReference type="GeneID" id="14910604"/>
<feature type="domain" description="PDIA6-like C-terminal thioredoxin-like" evidence="3">
    <location>
        <begin position="507"/>
        <end position="618"/>
    </location>
</feature>
<dbReference type="STRING" id="857967.G0QK44"/>
<sequence>MKITAILFILILIQNTLSRFLRVQRFSDILASFQKHPNKLATALISSFDDCKNCEIAHQSYISYALQNEDMVNAFLVDCSELWQFQDDRDRLPSCDPEQKQHLPHFVFFQPGLNKRLPKSIPYEGILSPDAIQAKTKEYMPNFIKDISSVKQLNQFLSNTQIQAKALIFVKDYEDIPMQYIALSGAYKGQIEFGSFDLNTKNIYQKYNITNLPSLVFVTNEESQGILYQDELDYHKINEFLNNEYTKGNFEVKKINKKEKKKVFFDVSNEVVVNKANFDQLQNILKKNKENLVLIHLYKEEYKTNKIFQQIQNDFKNVFVYYEIQCFEDLCEQEFKKIQQFPTVILYGLKKTPSDRWAIDKYDQTQFSYDLIENVLKPSFYNENLVKSEDQLRQEMQKGVKEKKFTVYYFLDINDVYNRAICLYISTHRRFRKHLHFVTFFNPLEASQDLWGARQGLPYVGAVMEILEEGTNYKRQPYEYNEINYSNLIDYFNILCNIKLDKFIINNPIQEIKTYEDYENICQKNSKVCILGIFSGLKQGKLKNDLDVLQEVRTVYYDKDYDFTYIDGTCHIEILKSFKLQQNQLNTVIYIDQDRKKYAVLNGQFNLNSISEFIEKINNKKLTQFAEDIDIDDRDCESFNKANQEKKQQEQQQQQKRKNKRKDEL</sequence>
<accession>G0QK44</accession>
<organism evidence="4 5">
    <name type="scientific">Ichthyophthirius multifiliis</name>
    <name type="common">White spot disease agent</name>
    <name type="synonym">Ich</name>
    <dbReference type="NCBI Taxonomy" id="5932"/>
    <lineage>
        <taxon>Eukaryota</taxon>
        <taxon>Sar</taxon>
        <taxon>Alveolata</taxon>
        <taxon>Ciliophora</taxon>
        <taxon>Intramacronucleata</taxon>
        <taxon>Oligohymenophorea</taxon>
        <taxon>Hymenostomatida</taxon>
        <taxon>Ophryoglenina</taxon>
        <taxon>Ichthyophthirius</taxon>
    </lineage>
</organism>
<reference evidence="4 5" key="1">
    <citation type="submission" date="2011-07" db="EMBL/GenBank/DDBJ databases">
        <authorList>
            <person name="Coyne R."/>
            <person name="Brami D."/>
            <person name="Johnson J."/>
            <person name="Hostetler J."/>
            <person name="Hannick L."/>
            <person name="Clark T."/>
            <person name="Cassidy-Hanley D."/>
            <person name="Inman J."/>
        </authorList>
    </citation>
    <scope>NUCLEOTIDE SEQUENCE [LARGE SCALE GENOMIC DNA]</scope>
    <source>
        <strain evidence="4 5">G5</strain>
    </source>
</reference>
<feature type="region of interest" description="Disordered" evidence="1">
    <location>
        <begin position="640"/>
        <end position="665"/>
    </location>
</feature>
<dbReference type="SUPFAM" id="SSF52833">
    <property type="entry name" value="Thioredoxin-like"/>
    <property type="match status" value="2"/>
</dbReference>
<dbReference type="PANTHER" id="PTHR45184:SF1">
    <property type="entry name" value="DNAJ PROTEIN ERDJ3A"/>
    <property type="match status" value="1"/>
</dbReference>
<dbReference type="GO" id="GO:0004305">
    <property type="term" value="F:ethanolamine kinase activity"/>
    <property type="evidence" value="ECO:0007669"/>
    <property type="project" value="UniProtKB-EC"/>
</dbReference>
<evidence type="ECO:0000313" key="5">
    <source>
        <dbReference type="Proteomes" id="UP000008983"/>
    </source>
</evidence>
<dbReference type="AlphaFoldDB" id="G0QK44"/>
<dbReference type="InterPro" id="IPR052842">
    <property type="entry name" value="ER_Co-chaperone"/>
</dbReference>
<dbReference type="InterPro" id="IPR057305">
    <property type="entry name" value="Thioredox_PDIA6_C"/>
</dbReference>
<keyword evidence="5" id="KW-1185">Reference proteome</keyword>
<evidence type="ECO:0000259" key="3">
    <source>
        <dbReference type="Pfam" id="PF24541"/>
    </source>
</evidence>
<name>G0QK44_ICHMU</name>
<dbReference type="OrthoDB" id="10547606at2759"/>
<dbReference type="OMA" id="VWENFED"/>
<dbReference type="Gene3D" id="3.40.30.10">
    <property type="entry name" value="Glutaredoxin"/>
    <property type="match status" value="1"/>
</dbReference>
<protein>
    <submittedName>
        <fullName evidence="4">Thioredoxin domain protein</fullName>
        <ecNumber evidence="4">2.7.1.82</ecNumber>
    </submittedName>
</protein>
<feature type="signal peptide" evidence="2">
    <location>
        <begin position="1"/>
        <end position="18"/>
    </location>
</feature>
<dbReference type="Pfam" id="PF24541">
    <property type="entry name" value="Thioredox_PDIA6_C"/>
    <property type="match status" value="1"/>
</dbReference>
<dbReference type="Proteomes" id="UP000008983">
    <property type="component" value="Unassembled WGS sequence"/>
</dbReference>
<evidence type="ECO:0000313" key="4">
    <source>
        <dbReference type="EMBL" id="EGR34414.1"/>
    </source>
</evidence>
<dbReference type="InParanoid" id="G0QK44"/>
<evidence type="ECO:0000256" key="1">
    <source>
        <dbReference type="SAM" id="MobiDB-lite"/>
    </source>
</evidence>
<dbReference type="InterPro" id="IPR036249">
    <property type="entry name" value="Thioredoxin-like_sf"/>
</dbReference>
<proteinExistence type="predicted"/>
<gene>
    <name evidence="4" type="ORF">IMG5_012610</name>
</gene>
<feature type="compositionally biased region" description="Basic residues" evidence="1">
    <location>
        <begin position="655"/>
        <end position="665"/>
    </location>
</feature>
<dbReference type="EC" id="2.7.1.82" evidence="4"/>
<keyword evidence="4" id="KW-0808">Transferase</keyword>
<dbReference type="RefSeq" id="XP_004039718.1">
    <property type="nucleotide sequence ID" value="XM_004039670.1"/>
</dbReference>
<dbReference type="eggNOG" id="KOG0191">
    <property type="taxonomic scope" value="Eukaryota"/>
</dbReference>
<feature type="chain" id="PRO_5003408047" evidence="2">
    <location>
        <begin position="19"/>
        <end position="665"/>
    </location>
</feature>
<dbReference type="PANTHER" id="PTHR45184">
    <property type="entry name" value="DNAJ PROTEIN ERDJ3A"/>
    <property type="match status" value="1"/>
</dbReference>
<keyword evidence="2" id="KW-0732">Signal</keyword>
<evidence type="ECO:0000256" key="2">
    <source>
        <dbReference type="SAM" id="SignalP"/>
    </source>
</evidence>